<dbReference type="AlphaFoldDB" id="A0A183U8A5"/>
<organism evidence="3 4">
    <name type="scientific">Toxocara canis</name>
    <name type="common">Canine roundworm</name>
    <dbReference type="NCBI Taxonomy" id="6265"/>
    <lineage>
        <taxon>Eukaryota</taxon>
        <taxon>Metazoa</taxon>
        <taxon>Ecdysozoa</taxon>
        <taxon>Nematoda</taxon>
        <taxon>Chromadorea</taxon>
        <taxon>Rhabditida</taxon>
        <taxon>Spirurina</taxon>
        <taxon>Ascaridomorpha</taxon>
        <taxon>Ascaridoidea</taxon>
        <taxon>Toxocaridae</taxon>
        <taxon>Toxocara</taxon>
    </lineage>
</organism>
<accession>A0A183U8A5</accession>
<reference evidence="4" key="1">
    <citation type="submission" date="2016-06" db="UniProtKB">
        <authorList>
            <consortium name="WormBaseParasite"/>
        </authorList>
    </citation>
    <scope>IDENTIFICATION</scope>
</reference>
<feature type="chain" id="PRO_5044553034" evidence="1">
    <location>
        <begin position="20"/>
        <end position="71"/>
    </location>
</feature>
<evidence type="ECO:0000313" key="2">
    <source>
        <dbReference type="EMBL" id="VDM31930.1"/>
    </source>
</evidence>
<name>A0A183U8A5_TOXCA</name>
<keyword evidence="1" id="KW-0732">Signal</keyword>
<gene>
    <name evidence="2" type="ORF">TCNE_LOCUS4725</name>
</gene>
<evidence type="ECO:0000256" key="1">
    <source>
        <dbReference type="SAM" id="SignalP"/>
    </source>
</evidence>
<evidence type="ECO:0000313" key="3">
    <source>
        <dbReference type="Proteomes" id="UP000050794"/>
    </source>
</evidence>
<proteinExistence type="predicted"/>
<feature type="signal peptide" evidence="1">
    <location>
        <begin position="1"/>
        <end position="19"/>
    </location>
</feature>
<reference evidence="2 3" key="2">
    <citation type="submission" date="2018-11" db="EMBL/GenBank/DDBJ databases">
        <authorList>
            <consortium name="Pathogen Informatics"/>
        </authorList>
    </citation>
    <scope>NUCLEOTIDE SEQUENCE [LARGE SCALE GENOMIC DNA]</scope>
</reference>
<sequence>MLSVKILVVLIVVGAAVRADEQLHDWLVRRRPMTLQDLNLLRAFASRVNDLSSRYERTSRSNKRGEQHPQL</sequence>
<keyword evidence="3" id="KW-1185">Reference proteome</keyword>
<dbReference type="WBParaSite" id="TCNE_0000472501-mRNA-1">
    <property type="protein sequence ID" value="TCNE_0000472501-mRNA-1"/>
    <property type="gene ID" value="TCNE_0000472501"/>
</dbReference>
<dbReference type="EMBL" id="UYWY01008782">
    <property type="protein sequence ID" value="VDM31930.1"/>
    <property type="molecule type" value="Genomic_DNA"/>
</dbReference>
<protein>
    <submittedName>
        <fullName evidence="4">RxLR effector protein</fullName>
    </submittedName>
</protein>
<dbReference type="Proteomes" id="UP000050794">
    <property type="component" value="Unassembled WGS sequence"/>
</dbReference>
<evidence type="ECO:0000313" key="4">
    <source>
        <dbReference type="WBParaSite" id="TCNE_0000472501-mRNA-1"/>
    </source>
</evidence>